<gene>
    <name evidence="1" type="ORF">THIOM_000877</name>
</gene>
<accession>A0A176S5F2</accession>
<comment type="caution">
    <text evidence="1">The sequence shown here is derived from an EMBL/GenBank/DDBJ whole genome shotgun (WGS) entry which is preliminary data.</text>
</comment>
<dbReference type="Proteomes" id="UP000076962">
    <property type="component" value="Unassembled WGS sequence"/>
</dbReference>
<reference evidence="1 2" key="1">
    <citation type="submission" date="2016-05" db="EMBL/GenBank/DDBJ databases">
        <title>Single-cell genome of chain-forming Candidatus Thiomargarita nelsonii and comparison to other large sulfur-oxidizing bacteria.</title>
        <authorList>
            <person name="Winkel M."/>
            <person name="Salman V."/>
            <person name="Woyke T."/>
            <person name="Schulz-Vogt H."/>
            <person name="Richter M."/>
            <person name="Flood B."/>
            <person name="Bailey J."/>
            <person name="Amann R."/>
            <person name="Mussmann M."/>
        </authorList>
    </citation>
    <scope>NUCLEOTIDE SEQUENCE [LARGE SCALE GENOMIC DNA]</scope>
    <source>
        <strain evidence="1 2">THI036</strain>
    </source>
</reference>
<protein>
    <submittedName>
        <fullName evidence="1">Uncharacterized protein</fullName>
    </submittedName>
</protein>
<name>A0A176S5F2_9GAMM</name>
<evidence type="ECO:0000313" key="1">
    <source>
        <dbReference type="EMBL" id="OAD23293.1"/>
    </source>
</evidence>
<dbReference type="AlphaFoldDB" id="A0A176S5F2"/>
<evidence type="ECO:0000313" key="2">
    <source>
        <dbReference type="Proteomes" id="UP000076962"/>
    </source>
</evidence>
<keyword evidence="2" id="KW-1185">Reference proteome</keyword>
<dbReference type="EMBL" id="LUTY01000445">
    <property type="protein sequence ID" value="OAD23293.1"/>
    <property type="molecule type" value="Genomic_DNA"/>
</dbReference>
<proteinExistence type="predicted"/>
<organism evidence="1 2">
    <name type="scientific">Candidatus Thiomargarita nelsonii</name>
    <dbReference type="NCBI Taxonomy" id="1003181"/>
    <lineage>
        <taxon>Bacteria</taxon>
        <taxon>Pseudomonadati</taxon>
        <taxon>Pseudomonadota</taxon>
        <taxon>Gammaproteobacteria</taxon>
        <taxon>Thiotrichales</taxon>
        <taxon>Thiotrichaceae</taxon>
        <taxon>Thiomargarita</taxon>
    </lineage>
</organism>
<sequence>MNQKGVIDVFYDKDGFLKVWGFRLLAIDGSKIHLPESLEIKEEFGTIHFTNGKDNEVYGQHCYGLASEAKVFA</sequence>